<gene>
    <name evidence="5" type="ORF">BN977_05804</name>
</gene>
<dbReference type="Pfam" id="PF11887">
    <property type="entry name" value="Mce4_CUP1"/>
    <property type="match status" value="1"/>
</dbReference>
<evidence type="ECO:0000256" key="1">
    <source>
        <dbReference type="SAM" id="MobiDB-lite"/>
    </source>
</evidence>
<dbReference type="InterPro" id="IPR024516">
    <property type="entry name" value="Mce_C"/>
</dbReference>
<protein>
    <submittedName>
        <fullName evidence="5">Virulence factor Mce family protein</fullName>
    </submittedName>
</protein>
<evidence type="ECO:0000313" key="6">
    <source>
        <dbReference type="Proteomes" id="UP000028870"/>
    </source>
</evidence>
<dbReference type="STRING" id="258533.BN977_05804"/>
<keyword evidence="2" id="KW-0812">Transmembrane</keyword>
<dbReference type="RefSeq" id="WP_024449872.1">
    <property type="nucleotide sequence ID" value="NZ_CCBB010000003.1"/>
</dbReference>
<dbReference type="InterPro" id="IPR003399">
    <property type="entry name" value="Mce/MlaD"/>
</dbReference>
<reference evidence="5" key="2">
    <citation type="submission" date="2014-03" db="EMBL/GenBank/DDBJ databases">
        <authorList>
            <person name="Urmite Genomes"/>
        </authorList>
    </citation>
    <scope>NUCLEOTIDE SEQUENCE</scope>
    <source>
        <strain evidence="5">DSM 44829</strain>
    </source>
</reference>
<reference evidence="5" key="1">
    <citation type="submission" date="2014-03" db="EMBL/GenBank/DDBJ databases">
        <title>Draft Genome Sequence of Mycobacterium cosmeticum DSM 44829.</title>
        <authorList>
            <person name="Croce O."/>
            <person name="Robert C."/>
            <person name="Raoult D."/>
            <person name="Drancourt M."/>
        </authorList>
    </citation>
    <scope>NUCLEOTIDE SEQUENCE [LARGE SCALE GENOMIC DNA]</scope>
    <source>
        <strain evidence="5">DSM 44829</strain>
    </source>
</reference>
<feature type="domain" description="Mammalian cell entry C-terminal" evidence="4">
    <location>
        <begin position="118"/>
        <end position="294"/>
    </location>
</feature>
<evidence type="ECO:0000259" key="3">
    <source>
        <dbReference type="Pfam" id="PF02470"/>
    </source>
</evidence>
<dbReference type="InterPro" id="IPR052336">
    <property type="entry name" value="MlaD_Phospholipid_Transporter"/>
</dbReference>
<keyword evidence="2" id="KW-0472">Membrane</keyword>
<proteinExistence type="predicted"/>
<dbReference type="Pfam" id="PF02470">
    <property type="entry name" value="MlaD"/>
    <property type="match status" value="1"/>
</dbReference>
<organism evidence="5 6">
    <name type="scientific">Mycolicibacterium cosmeticum</name>
    <dbReference type="NCBI Taxonomy" id="258533"/>
    <lineage>
        <taxon>Bacteria</taxon>
        <taxon>Bacillati</taxon>
        <taxon>Actinomycetota</taxon>
        <taxon>Actinomycetes</taxon>
        <taxon>Mycobacteriales</taxon>
        <taxon>Mycobacteriaceae</taxon>
        <taxon>Mycolicibacterium</taxon>
    </lineage>
</organism>
<feature type="region of interest" description="Disordered" evidence="1">
    <location>
        <begin position="334"/>
        <end position="360"/>
    </location>
</feature>
<accession>W9AZI5</accession>
<dbReference type="PRINTS" id="PR01782">
    <property type="entry name" value="MCEVIRFACTOR"/>
</dbReference>
<dbReference type="NCBIfam" id="TIGR00996">
    <property type="entry name" value="Mtu_fam_mce"/>
    <property type="match status" value="1"/>
</dbReference>
<comment type="caution">
    <text evidence="5">The sequence shown here is derived from an EMBL/GenBank/DDBJ whole genome shotgun (WGS) entry which is preliminary data.</text>
</comment>
<dbReference type="AlphaFoldDB" id="W9AZI5"/>
<dbReference type="Proteomes" id="UP000028870">
    <property type="component" value="Unassembled WGS sequence"/>
</dbReference>
<evidence type="ECO:0000259" key="4">
    <source>
        <dbReference type="Pfam" id="PF11887"/>
    </source>
</evidence>
<dbReference type="EMBL" id="CCBB010000003">
    <property type="protein sequence ID" value="CDO10963.1"/>
    <property type="molecule type" value="Genomic_DNA"/>
</dbReference>
<dbReference type="PANTHER" id="PTHR33371:SF18">
    <property type="entry name" value="MCE-FAMILY PROTEIN MCE3C"/>
    <property type="match status" value="1"/>
</dbReference>
<keyword evidence="6" id="KW-1185">Reference proteome</keyword>
<dbReference type="eggNOG" id="COG1463">
    <property type="taxonomic scope" value="Bacteria"/>
</dbReference>
<evidence type="ECO:0000256" key="2">
    <source>
        <dbReference type="SAM" id="Phobius"/>
    </source>
</evidence>
<dbReference type="GO" id="GO:0005576">
    <property type="term" value="C:extracellular region"/>
    <property type="evidence" value="ECO:0007669"/>
    <property type="project" value="TreeGrafter"/>
</dbReference>
<keyword evidence="2" id="KW-1133">Transmembrane helix</keyword>
<evidence type="ECO:0000313" key="5">
    <source>
        <dbReference type="EMBL" id="CDO10963.1"/>
    </source>
</evidence>
<dbReference type="InterPro" id="IPR005693">
    <property type="entry name" value="Mce"/>
</dbReference>
<dbReference type="OrthoDB" id="5241191at2"/>
<sequence>MLKYRGSQLVRSGLIGIVLIALIVAVGLQPQALLSWATSLKYRALFAEAGGLTAGNDVKVSGVTKGTVVDVTLSHGKALVTFTLDSTVRLGTETTAHIRTGTVLGARMLALEPAGTGALHASDTIPLTHTSSPYSLTDAVSDFTANTAATDTGALTQSLDTLSDTIDRMAPQLGPTFDGLSRLSETINGRNESLAGLLKSAADVTGILSQRSQQVNTLLLDANTLTQVLDERRYAIVTLLANTSALAQQLSGLVQDNEKELAPTLQKLNSVTAMLEKNRDNIAGALAGLAKYQVTQGESVNNGFYYNAFIGNLLPSQTLQPFLDYAFGFRRGTNAGQPPDNAGPRAEFPWPHNGIPGGSR</sequence>
<name>W9AZI5_MYCCO</name>
<feature type="transmembrane region" description="Helical" evidence="2">
    <location>
        <begin position="9"/>
        <end position="28"/>
    </location>
</feature>
<dbReference type="PANTHER" id="PTHR33371">
    <property type="entry name" value="INTERMEMBRANE PHOSPHOLIPID TRANSPORT SYSTEM BINDING PROTEIN MLAD-RELATED"/>
    <property type="match status" value="1"/>
</dbReference>
<feature type="domain" description="Mce/MlaD" evidence="3">
    <location>
        <begin position="41"/>
        <end position="113"/>
    </location>
</feature>